<organism evidence="2">
    <name type="scientific">Arundo donax</name>
    <name type="common">Giant reed</name>
    <name type="synonym">Donax arundinaceus</name>
    <dbReference type="NCBI Taxonomy" id="35708"/>
    <lineage>
        <taxon>Eukaryota</taxon>
        <taxon>Viridiplantae</taxon>
        <taxon>Streptophyta</taxon>
        <taxon>Embryophyta</taxon>
        <taxon>Tracheophyta</taxon>
        <taxon>Spermatophyta</taxon>
        <taxon>Magnoliopsida</taxon>
        <taxon>Liliopsida</taxon>
        <taxon>Poales</taxon>
        <taxon>Poaceae</taxon>
        <taxon>PACMAD clade</taxon>
        <taxon>Arundinoideae</taxon>
        <taxon>Arundineae</taxon>
        <taxon>Arundo</taxon>
    </lineage>
</organism>
<name>A0A0A9FY32_ARUDO</name>
<dbReference type="EMBL" id="GBRH01180141">
    <property type="protein sequence ID" value="JAE17755.1"/>
    <property type="molecule type" value="Transcribed_RNA"/>
</dbReference>
<evidence type="ECO:0000313" key="2">
    <source>
        <dbReference type="EMBL" id="JAE17755.1"/>
    </source>
</evidence>
<dbReference type="AlphaFoldDB" id="A0A0A9FY32"/>
<reference evidence="2" key="2">
    <citation type="journal article" date="2015" name="Data Brief">
        <title>Shoot transcriptome of the giant reed, Arundo donax.</title>
        <authorList>
            <person name="Barrero R.A."/>
            <person name="Guerrero F.D."/>
            <person name="Moolhuijzen P."/>
            <person name="Goolsby J.A."/>
            <person name="Tidwell J."/>
            <person name="Bellgard S.E."/>
            <person name="Bellgard M.I."/>
        </authorList>
    </citation>
    <scope>NUCLEOTIDE SEQUENCE</scope>
    <source>
        <tissue evidence="2">Shoot tissue taken approximately 20 cm above the soil surface</tissue>
    </source>
</reference>
<evidence type="ECO:0000256" key="1">
    <source>
        <dbReference type="SAM" id="MobiDB-lite"/>
    </source>
</evidence>
<protein>
    <submittedName>
        <fullName evidence="2">Uncharacterized protein</fullName>
    </submittedName>
</protein>
<proteinExistence type="predicted"/>
<feature type="region of interest" description="Disordered" evidence="1">
    <location>
        <begin position="1"/>
        <end position="25"/>
    </location>
</feature>
<accession>A0A0A9FY32</accession>
<reference evidence="2" key="1">
    <citation type="submission" date="2014-09" db="EMBL/GenBank/DDBJ databases">
        <authorList>
            <person name="Magalhaes I.L.F."/>
            <person name="Oliveira U."/>
            <person name="Santos F.R."/>
            <person name="Vidigal T.H.D.A."/>
            <person name="Brescovit A.D."/>
            <person name="Santos A.J."/>
        </authorList>
    </citation>
    <scope>NUCLEOTIDE SEQUENCE</scope>
    <source>
        <tissue evidence="2">Shoot tissue taken approximately 20 cm above the soil surface</tissue>
    </source>
</reference>
<sequence length="45" mass="4951">MNISQKTDHHSKRKPPGASIATGSDETFPSAWKAFAVACKFLFIK</sequence>